<organism evidence="3 4">
    <name type="scientific">Parenemella sanctibonifatiensis</name>
    <dbReference type="NCBI Taxonomy" id="2016505"/>
    <lineage>
        <taxon>Bacteria</taxon>
        <taxon>Bacillati</taxon>
        <taxon>Actinomycetota</taxon>
        <taxon>Actinomycetes</taxon>
        <taxon>Propionibacteriales</taxon>
        <taxon>Propionibacteriaceae</taxon>
        <taxon>Parenemella</taxon>
    </lineage>
</organism>
<keyword evidence="3" id="KW-0418">Kinase</keyword>
<protein>
    <submittedName>
        <fullName evidence="3">Histidine kinase</fullName>
    </submittedName>
</protein>
<evidence type="ECO:0000259" key="2">
    <source>
        <dbReference type="PROSITE" id="PS50006"/>
    </source>
</evidence>
<dbReference type="InterPro" id="IPR026870">
    <property type="entry name" value="Zinc_ribbon_dom"/>
</dbReference>
<dbReference type="Proteomes" id="UP000216533">
    <property type="component" value="Unassembled WGS sequence"/>
</dbReference>
<dbReference type="InterPro" id="IPR008984">
    <property type="entry name" value="SMAD_FHA_dom_sf"/>
</dbReference>
<dbReference type="GO" id="GO:0016301">
    <property type="term" value="F:kinase activity"/>
    <property type="evidence" value="ECO:0007669"/>
    <property type="project" value="UniProtKB-KW"/>
</dbReference>
<dbReference type="Gene3D" id="2.60.200.20">
    <property type="match status" value="1"/>
</dbReference>
<evidence type="ECO:0000313" key="4">
    <source>
        <dbReference type="Proteomes" id="UP000216533"/>
    </source>
</evidence>
<keyword evidence="1" id="KW-0597">Phosphoprotein</keyword>
<dbReference type="PROSITE" id="PS50006">
    <property type="entry name" value="FHA_DOMAIN"/>
    <property type="match status" value="1"/>
</dbReference>
<dbReference type="Pfam" id="PF13240">
    <property type="entry name" value="Zn_Ribbon_1"/>
    <property type="match status" value="1"/>
</dbReference>
<dbReference type="InterPro" id="IPR000253">
    <property type="entry name" value="FHA_dom"/>
</dbReference>
<evidence type="ECO:0000256" key="1">
    <source>
        <dbReference type="ARBA" id="ARBA00022553"/>
    </source>
</evidence>
<dbReference type="AlphaFoldDB" id="A0A255EA64"/>
<sequence>MREAQVSDNRNCPSCGSPVEATSNFCSACGAALPRTDSGPAPASVTDTTRVIPAITEEDLSDLDHEEQAAVESLPPGHALLIVKRGPGDGRYLLAKDHVTAGRSPDSDIFLDDITVSRHHVTFLRTPEGTVVQDQGSLNGTYVNRTLCDGDVRLRQGDEVQIGKFRMVFYASSHGA</sequence>
<proteinExistence type="predicted"/>
<feature type="domain" description="FHA" evidence="2">
    <location>
        <begin position="99"/>
        <end position="148"/>
    </location>
</feature>
<dbReference type="RefSeq" id="WP_094450955.1">
    <property type="nucleotide sequence ID" value="NZ_NMVI01000018.1"/>
</dbReference>
<gene>
    <name evidence="3" type="ORF">CGZ92_08495</name>
</gene>
<dbReference type="SUPFAM" id="SSF49879">
    <property type="entry name" value="SMAD/FHA domain"/>
    <property type="match status" value="1"/>
</dbReference>
<evidence type="ECO:0000313" key="3">
    <source>
        <dbReference type="EMBL" id="OYN86385.1"/>
    </source>
</evidence>
<keyword evidence="3" id="KW-0808">Transferase</keyword>
<reference evidence="3 4" key="1">
    <citation type="submission" date="2017-07" db="EMBL/GenBank/DDBJ databases">
        <title>Draft whole genome sequences of clinical Proprionibacteriaceae strains.</title>
        <authorList>
            <person name="Bernier A.-M."/>
            <person name="Bernard K."/>
            <person name="Domingo M.-C."/>
        </authorList>
    </citation>
    <scope>NUCLEOTIDE SEQUENCE [LARGE SCALE GENOMIC DNA]</scope>
    <source>
        <strain evidence="3 4">NML 160184</strain>
    </source>
</reference>
<dbReference type="SMART" id="SM00240">
    <property type="entry name" value="FHA"/>
    <property type="match status" value="1"/>
</dbReference>
<dbReference type="Pfam" id="PF00498">
    <property type="entry name" value="FHA"/>
    <property type="match status" value="1"/>
</dbReference>
<name>A0A255EA64_9ACTN</name>
<accession>A0A255EA64</accession>
<dbReference type="EMBL" id="NMVI01000018">
    <property type="protein sequence ID" value="OYN86385.1"/>
    <property type="molecule type" value="Genomic_DNA"/>
</dbReference>
<comment type="caution">
    <text evidence="3">The sequence shown here is derived from an EMBL/GenBank/DDBJ whole genome shotgun (WGS) entry which is preliminary data.</text>
</comment>